<dbReference type="PANTHER" id="PTHR44688:SF16">
    <property type="entry name" value="DNA-BINDING TRANSCRIPTIONAL ACTIVATOR DEVR_DOSR"/>
    <property type="match status" value="1"/>
</dbReference>
<dbReference type="PROSITE" id="PS50043">
    <property type="entry name" value="HTH_LUXR_2"/>
    <property type="match status" value="1"/>
</dbReference>
<feature type="region of interest" description="Disordered" evidence="5">
    <location>
        <begin position="232"/>
        <end position="270"/>
    </location>
</feature>
<evidence type="ECO:0008006" key="10">
    <source>
        <dbReference type="Google" id="ProtNLM"/>
    </source>
</evidence>
<feature type="domain" description="Response regulatory" evidence="7">
    <location>
        <begin position="12"/>
        <end position="133"/>
    </location>
</feature>
<keyword evidence="2" id="KW-0238">DNA-binding</keyword>
<feature type="domain" description="HTH luxR-type" evidence="6">
    <location>
        <begin position="168"/>
        <end position="233"/>
    </location>
</feature>
<dbReference type="InterPro" id="IPR000792">
    <property type="entry name" value="Tscrpt_reg_LuxR_C"/>
</dbReference>
<dbReference type="InterPro" id="IPR011006">
    <property type="entry name" value="CheY-like_superfamily"/>
</dbReference>
<comment type="caution">
    <text evidence="4">Lacks conserved residue(s) required for the propagation of feature annotation.</text>
</comment>
<dbReference type="SUPFAM" id="SSF46894">
    <property type="entry name" value="C-terminal effector domain of the bipartite response regulators"/>
    <property type="match status" value="1"/>
</dbReference>
<dbReference type="Gene3D" id="3.40.50.2300">
    <property type="match status" value="1"/>
</dbReference>
<dbReference type="Pfam" id="PF00196">
    <property type="entry name" value="GerE"/>
    <property type="match status" value="1"/>
</dbReference>
<evidence type="ECO:0000313" key="9">
    <source>
        <dbReference type="Proteomes" id="UP000597507"/>
    </source>
</evidence>
<protein>
    <recommendedName>
        <fullName evidence="10">Response regulator transcription factor</fullName>
    </recommendedName>
</protein>
<feature type="compositionally biased region" description="Pro residues" evidence="5">
    <location>
        <begin position="237"/>
        <end position="246"/>
    </location>
</feature>
<keyword evidence="9" id="KW-1185">Reference proteome</keyword>
<dbReference type="PROSITE" id="PS50110">
    <property type="entry name" value="RESPONSE_REGULATORY"/>
    <property type="match status" value="1"/>
</dbReference>
<gene>
    <name evidence="8" type="ORF">GCM10010964_27080</name>
</gene>
<evidence type="ECO:0000259" key="6">
    <source>
        <dbReference type="PROSITE" id="PS50043"/>
    </source>
</evidence>
<accession>A0A8J3ECS5</accession>
<sequence length="270" mass="28131">MEPEHPDNARPRVLLMDDLPLRRAGLARLLEGSAGAEGLDLEVIESAASAIGVAPPGEVHLVLLSIGGASADAPEIQATMLDLRRHHAAAPIAVLADRYDAPAVVAAARAGARAFFTARIDPPVMIRALRFVVAGGAYFPPDALLAGADLAGALVREGTEDAEGVGRVARRAGALTARQVEVLKLLREGLSNKRIARELSMCESTVKVHVRQIMVKLGASNRTQAALSAVRQGGAELPPPAPPPFVIRPKPGSSALRAPAEEQTRPLGAG</sequence>
<evidence type="ECO:0000256" key="5">
    <source>
        <dbReference type="SAM" id="MobiDB-lite"/>
    </source>
</evidence>
<evidence type="ECO:0000259" key="7">
    <source>
        <dbReference type="PROSITE" id="PS50110"/>
    </source>
</evidence>
<reference evidence="8 9" key="1">
    <citation type="journal article" date="2014" name="Int. J. Syst. Evol. Microbiol.">
        <title>Complete genome sequence of Corynebacterium casei LMG S-19264T (=DSM 44701T), isolated from a smear-ripened cheese.</title>
        <authorList>
            <consortium name="US DOE Joint Genome Institute (JGI-PGF)"/>
            <person name="Walter F."/>
            <person name="Albersmeier A."/>
            <person name="Kalinowski J."/>
            <person name="Ruckert C."/>
        </authorList>
    </citation>
    <scope>NUCLEOTIDE SEQUENCE [LARGE SCALE GENOMIC DNA]</scope>
    <source>
        <strain evidence="8 9">CGMCC 1.16330</strain>
    </source>
</reference>
<dbReference type="AlphaFoldDB" id="A0A8J3ECS5"/>
<name>A0A8J3ECS5_9PROT</name>
<keyword evidence="3" id="KW-0804">Transcription</keyword>
<dbReference type="EMBL" id="BMKS01000007">
    <property type="protein sequence ID" value="GGG37818.1"/>
    <property type="molecule type" value="Genomic_DNA"/>
</dbReference>
<evidence type="ECO:0000256" key="2">
    <source>
        <dbReference type="ARBA" id="ARBA00023125"/>
    </source>
</evidence>
<organism evidence="8 9">
    <name type="scientific">Caldovatus sediminis</name>
    <dbReference type="NCBI Taxonomy" id="2041189"/>
    <lineage>
        <taxon>Bacteria</taxon>
        <taxon>Pseudomonadati</taxon>
        <taxon>Pseudomonadota</taxon>
        <taxon>Alphaproteobacteria</taxon>
        <taxon>Acetobacterales</taxon>
        <taxon>Roseomonadaceae</taxon>
        <taxon>Caldovatus</taxon>
    </lineage>
</organism>
<evidence type="ECO:0000256" key="3">
    <source>
        <dbReference type="ARBA" id="ARBA00023163"/>
    </source>
</evidence>
<evidence type="ECO:0000256" key="1">
    <source>
        <dbReference type="ARBA" id="ARBA00023015"/>
    </source>
</evidence>
<dbReference type="CDD" id="cd06170">
    <property type="entry name" value="LuxR_C_like"/>
    <property type="match status" value="1"/>
</dbReference>
<evidence type="ECO:0000256" key="4">
    <source>
        <dbReference type="PROSITE-ProRule" id="PRU00169"/>
    </source>
</evidence>
<dbReference type="SMART" id="SM00421">
    <property type="entry name" value="HTH_LUXR"/>
    <property type="match status" value="1"/>
</dbReference>
<dbReference type="InterPro" id="IPR016032">
    <property type="entry name" value="Sig_transdc_resp-reg_C-effctor"/>
</dbReference>
<dbReference type="SUPFAM" id="SSF52172">
    <property type="entry name" value="CheY-like"/>
    <property type="match status" value="1"/>
</dbReference>
<proteinExistence type="predicted"/>
<keyword evidence="1" id="KW-0805">Transcription regulation</keyword>
<dbReference type="GO" id="GO:0006355">
    <property type="term" value="P:regulation of DNA-templated transcription"/>
    <property type="evidence" value="ECO:0007669"/>
    <property type="project" value="InterPro"/>
</dbReference>
<dbReference type="GO" id="GO:0000160">
    <property type="term" value="P:phosphorelay signal transduction system"/>
    <property type="evidence" value="ECO:0007669"/>
    <property type="project" value="InterPro"/>
</dbReference>
<dbReference type="PRINTS" id="PR00038">
    <property type="entry name" value="HTHLUXR"/>
</dbReference>
<dbReference type="GO" id="GO:0003677">
    <property type="term" value="F:DNA binding"/>
    <property type="evidence" value="ECO:0007669"/>
    <property type="project" value="UniProtKB-KW"/>
</dbReference>
<dbReference type="InterPro" id="IPR001789">
    <property type="entry name" value="Sig_transdc_resp-reg_receiver"/>
</dbReference>
<dbReference type="Proteomes" id="UP000597507">
    <property type="component" value="Unassembled WGS sequence"/>
</dbReference>
<dbReference type="PANTHER" id="PTHR44688">
    <property type="entry name" value="DNA-BINDING TRANSCRIPTIONAL ACTIVATOR DEVR_DOSR"/>
    <property type="match status" value="1"/>
</dbReference>
<comment type="caution">
    <text evidence="8">The sequence shown here is derived from an EMBL/GenBank/DDBJ whole genome shotgun (WGS) entry which is preliminary data.</text>
</comment>
<evidence type="ECO:0000313" key="8">
    <source>
        <dbReference type="EMBL" id="GGG37818.1"/>
    </source>
</evidence>